<keyword evidence="2" id="KW-0560">Oxidoreductase</keyword>
<name>A0AAJ5ZKH0_9CHLR</name>
<dbReference type="SUPFAM" id="SSF51735">
    <property type="entry name" value="NAD(P)-binding Rossmann-fold domains"/>
    <property type="match status" value="1"/>
</dbReference>
<organism evidence="6 7">
    <name type="scientific">Candidatus Lucifugimonas marina</name>
    <dbReference type="NCBI Taxonomy" id="3038979"/>
    <lineage>
        <taxon>Bacteria</taxon>
        <taxon>Bacillati</taxon>
        <taxon>Chloroflexota</taxon>
        <taxon>Dehalococcoidia</taxon>
        <taxon>SAR202 cluster</taxon>
        <taxon>Candidatus Lucifugimonadales</taxon>
        <taxon>Candidatus Lucifugimonadaceae</taxon>
        <taxon>Candidatus Lucifugimonas</taxon>
    </lineage>
</organism>
<dbReference type="SUPFAM" id="SSF55347">
    <property type="entry name" value="Glyceraldehyde-3-phosphate dehydrogenase-like, C-terminal domain"/>
    <property type="match status" value="1"/>
</dbReference>
<dbReference type="InterPro" id="IPR036291">
    <property type="entry name" value="NAD(P)-bd_dom_sf"/>
</dbReference>
<evidence type="ECO:0000313" key="7">
    <source>
        <dbReference type="Proteomes" id="UP001219901"/>
    </source>
</evidence>
<gene>
    <name evidence="5" type="ORF">GKO46_09345</name>
    <name evidence="6" type="ORF">GKO48_12195</name>
</gene>
<protein>
    <recommendedName>
        <fullName evidence="9">Gfo/Idh/MocA family oxidoreductase</fullName>
    </recommendedName>
</protein>
<evidence type="ECO:0000313" key="8">
    <source>
        <dbReference type="Proteomes" id="UP001321249"/>
    </source>
</evidence>
<dbReference type="GO" id="GO:0000166">
    <property type="term" value="F:nucleotide binding"/>
    <property type="evidence" value="ECO:0007669"/>
    <property type="project" value="InterPro"/>
</dbReference>
<evidence type="ECO:0008006" key="9">
    <source>
        <dbReference type="Google" id="ProtNLM"/>
    </source>
</evidence>
<sequence>MTFKIALVGCGGMGRRHAHGYIELRKYFDTVEMSAVCDVHADVAATVADEIGDATGARPTIYTDFDEMLEKADLDGVAIITSTPMHHRFAIKAMESGLHVITEKPMGLTLKACRQMREVSQQTGKSMAVAENYRRDPMNRLTRALIEAGAIGTPYFALDIGVGSSNGAVMHSTVWRAKKIQAGGAPLDAGVHNADMLLYLLGGANTVFAETAINESQRTLRPMDEVAPVLAKMYNHRKEDGYETGDTVEQTAVDTAFGVIRFKSGAIGQLLMTDTSHGQYLGVSTISGSTGTMYRPASRSGESPRIVRNDGTEITGDALLELVPDFELDDTTSILWNGARRISSYDMDFREIDSKILAYEYLDMVAAAESGGQPEVGPQEGMDALALAYALMESGATGLPVTVEDVAEGRASAFQDEIDAEMGI</sequence>
<reference evidence="7" key="3">
    <citation type="submission" date="2023-06" db="EMBL/GenBank/DDBJ databases">
        <title>Pangenomics reveal diversification of enzyme families and niche specialization in globally abundant SAR202 bacteria.</title>
        <authorList>
            <person name="Saw J.H.W."/>
        </authorList>
    </citation>
    <scope>NUCLEOTIDE SEQUENCE [LARGE SCALE GENOMIC DNA]</scope>
    <source>
        <strain evidence="7">JH1073</strain>
    </source>
</reference>
<dbReference type="PANTHER" id="PTHR43818">
    <property type="entry name" value="BCDNA.GH03377"/>
    <property type="match status" value="1"/>
</dbReference>
<dbReference type="Proteomes" id="UP001321249">
    <property type="component" value="Unassembled WGS sequence"/>
</dbReference>
<evidence type="ECO:0000256" key="2">
    <source>
        <dbReference type="ARBA" id="ARBA00023002"/>
    </source>
</evidence>
<dbReference type="Pfam" id="PF01408">
    <property type="entry name" value="GFO_IDH_MocA"/>
    <property type="match status" value="1"/>
</dbReference>
<feature type="domain" description="Gfo/Idh/MocA-like oxidoreductase N-terminal" evidence="3">
    <location>
        <begin position="3"/>
        <end position="129"/>
    </location>
</feature>
<dbReference type="EMBL" id="WMBE01000003">
    <property type="protein sequence ID" value="MDG0867273.1"/>
    <property type="molecule type" value="Genomic_DNA"/>
</dbReference>
<dbReference type="AlphaFoldDB" id="A0AAJ5ZKH0"/>
<dbReference type="InterPro" id="IPR004104">
    <property type="entry name" value="Gfo/Idh/MocA-like_OxRdtase_C"/>
</dbReference>
<feature type="domain" description="Gfo/Idh/MocA-like oxidoreductase C-terminal" evidence="4">
    <location>
        <begin position="144"/>
        <end position="403"/>
    </location>
</feature>
<dbReference type="Gene3D" id="3.40.50.720">
    <property type="entry name" value="NAD(P)-binding Rossmann-like Domain"/>
    <property type="match status" value="1"/>
</dbReference>
<reference evidence="7 8" key="1">
    <citation type="submission" date="2019-11" db="EMBL/GenBank/DDBJ databases">
        <authorList>
            <person name="Cho J.-C."/>
        </authorList>
    </citation>
    <scope>NUCLEOTIDE SEQUENCE [LARGE SCALE GENOMIC DNA]</scope>
    <source>
        <strain evidence="6 7">JH1073</strain>
        <strain evidence="5 8">JH702</strain>
    </source>
</reference>
<dbReference type="InterPro" id="IPR000683">
    <property type="entry name" value="Gfo/Idh/MocA-like_OxRdtase_N"/>
</dbReference>
<dbReference type="PANTHER" id="PTHR43818:SF11">
    <property type="entry name" value="BCDNA.GH03377"/>
    <property type="match status" value="1"/>
</dbReference>
<dbReference type="InterPro" id="IPR050463">
    <property type="entry name" value="Gfo/Idh/MocA_oxidrdct_glycsds"/>
</dbReference>
<dbReference type="Proteomes" id="UP001219901">
    <property type="component" value="Chromosome"/>
</dbReference>
<reference evidence="6" key="2">
    <citation type="journal article" date="2023" name="Nat. Commun.">
        <title>Cultivation of marine bacteria of the SAR202 clade.</title>
        <authorList>
            <person name="Lim Y."/>
            <person name="Seo J.H."/>
            <person name="Giovannoni S.J."/>
            <person name="Kang I."/>
            <person name="Cho J.C."/>
        </authorList>
    </citation>
    <scope>NUCLEOTIDE SEQUENCE</scope>
    <source>
        <strain evidence="6">JH1073</strain>
    </source>
</reference>
<dbReference type="Pfam" id="PF02894">
    <property type="entry name" value="GFO_IDH_MocA_C"/>
    <property type="match status" value="1"/>
</dbReference>
<dbReference type="Gene3D" id="3.30.360.10">
    <property type="entry name" value="Dihydrodipicolinate Reductase, domain 2"/>
    <property type="match status" value="1"/>
</dbReference>
<dbReference type="GO" id="GO:0016491">
    <property type="term" value="F:oxidoreductase activity"/>
    <property type="evidence" value="ECO:0007669"/>
    <property type="project" value="UniProtKB-KW"/>
</dbReference>
<keyword evidence="7" id="KW-1185">Reference proteome</keyword>
<comment type="similarity">
    <text evidence="1">Belongs to the Gfo/Idh/MocA family.</text>
</comment>
<dbReference type="EMBL" id="CP046147">
    <property type="protein sequence ID" value="WFG40337.1"/>
    <property type="molecule type" value="Genomic_DNA"/>
</dbReference>
<proteinExistence type="inferred from homology"/>
<evidence type="ECO:0000313" key="5">
    <source>
        <dbReference type="EMBL" id="MDG0867273.1"/>
    </source>
</evidence>
<evidence type="ECO:0000259" key="4">
    <source>
        <dbReference type="Pfam" id="PF02894"/>
    </source>
</evidence>
<dbReference type="RefSeq" id="WP_342825478.1">
    <property type="nucleotide sequence ID" value="NZ_CP046146.1"/>
</dbReference>
<evidence type="ECO:0000313" key="6">
    <source>
        <dbReference type="EMBL" id="WFG40337.1"/>
    </source>
</evidence>
<evidence type="ECO:0000256" key="1">
    <source>
        <dbReference type="ARBA" id="ARBA00010928"/>
    </source>
</evidence>
<accession>A0AAJ5ZKH0</accession>
<evidence type="ECO:0000259" key="3">
    <source>
        <dbReference type="Pfam" id="PF01408"/>
    </source>
</evidence>